<organism evidence="1 2">
    <name type="scientific">Ectobacillus funiculus</name>
    <dbReference type="NCBI Taxonomy" id="137993"/>
    <lineage>
        <taxon>Bacteria</taxon>
        <taxon>Bacillati</taxon>
        <taxon>Bacillota</taxon>
        <taxon>Bacilli</taxon>
        <taxon>Bacillales</taxon>
        <taxon>Bacillaceae</taxon>
        <taxon>Ectobacillus</taxon>
    </lineage>
</organism>
<gene>
    <name evidence="1" type="ORF">ACFFMS_07085</name>
</gene>
<proteinExistence type="predicted"/>
<dbReference type="EMBL" id="JBHMAF010000024">
    <property type="protein sequence ID" value="MFB9758285.1"/>
    <property type="molecule type" value="Genomic_DNA"/>
</dbReference>
<accession>A0ABV5WD45</accession>
<reference evidence="1 2" key="1">
    <citation type="submission" date="2024-09" db="EMBL/GenBank/DDBJ databases">
        <authorList>
            <person name="Sun Q."/>
            <person name="Mori K."/>
        </authorList>
    </citation>
    <scope>NUCLEOTIDE SEQUENCE [LARGE SCALE GENOMIC DNA]</scope>
    <source>
        <strain evidence="1 2">JCM 11201</strain>
    </source>
</reference>
<protein>
    <submittedName>
        <fullName evidence="1">Uncharacterized protein</fullName>
    </submittedName>
</protein>
<name>A0ABV5WD45_9BACI</name>
<evidence type="ECO:0000313" key="1">
    <source>
        <dbReference type="EMBL" id="MFB9758285.1"/>
    </source>
</evidence>
<sequence length="44" mass="5338">MKKYYIFIFVDEFINNDGTLQRKRTANYKHHLSVYLAVRKTTLT</sequence>
<dbReference type="Proteomes" id="UP001589609">
    <property type="component" value="Unassembled WGS sequence"/>
</dbReference>
<comment type="caution">
    <text evidence="1">The sequence shown here is derived from an EMBL/GenBank/DDBJ whole genome shotgun (WGS) entry which is preliminary data.</text>
</comment>
<keyword evidence="2" id="KW-1185">Reference proteome</keyword>
<evidence type="ECO:0000313" key="2">
    <source>
        <dbReference type="Proteomes" id="UP001589609"/>
    </source>
</evidence>